<comment type="caution">
    <text evidence="3">The sequence shown here is derived from an EMBL/GenBank/DDBJ whole genome shotgun (WGS) entry which is preliminary data.</text>
</comment>
<accession>A0ABV0F0V2</accession>
<gene>
    <name evidence="3" type="ORF">BAU18_001156</name>
</gene>
<evidence type="ECO:0000313" key="4">
    <source>
        <dbReference type="Proteomes" id="UP001429357"/>
    </source>
</evidence>
<evidence type="ECO:0000256" key="1">
    <source>
        <dbReference type="NCBIfam" id="TIGR02228"/>
    </source>
</evidence>
<evidence type="ECO:0000313" key="3">
    <source>
        <dbReference type="EMBL" id="MEO1781570.1"/>
    </source>
</evidence>
<protein>
    <recommendedName>
        <fullName evidence="1">Signal peptidase I</fullName>
        <ecNumber evidence="1">3.4.21.89</ecNumber>
    </recommendedName>
</protein>
<keyword evidence="2" id="KW-0812">Transmembrane</keyword>
<dbReference type="RefSeq" id="WP_161868303.1">
    <property type="nucleotide sequence ID" value="NZ_MAEI02000001.1"/>
</dbReference>
<keyword evidence="2" id="KW-0472">Membrane</keyword>
<reference evidence="3" key="1">
    <citation type="submission" date="2016-06" db="EMBL/GenBank/DDBJ databases">
        <authorList>
            <person name="Van Tyne D."/>
        </authorList>
    </citation>
    <scope>NUCLEOTIDE SEQUENCE</scope>
    <source>
        <strain evidence="3">JM9A</strain>
    </source>
</reference>
<dbReference type="InterPro" id="IPR001733">
    <property type="entry name" value="Peptidase_S26B"/>
</dbReference>
<evidence type="ECO:0000256" key="2">
    <source>
        <dbReference type="SAM" id="Phobius"/>
    </source>
</evidence>
<feature type="transmembrane region" description="Helical" evidence="2">
    <location>
        <begin position="134"/>
        <end position="158"/>
    </location>
</feature>
<dbReference type="Proteomes" id="UP001429357">
    <property type="component" value="Unassembled WGS sequence"/>
</dbReference>
<feature type="transmembrane region" description="Helical" evidence="2">
    <location>
        <begin position="12"/>
        <end position="32"/>
    </location>
</feature>
<proteinExistence type="predicted"/>
<sequence>MAKIKQIKTISSFVLIFLMAIVLLVTLIPHLFGLNIAVIRDNAMQGSLPNGSLIFVKTTPVAEIQVGDLITYYRGEGEDILTRRVVAMDSHRQTFYTKGDRNSQAEEGSVDQSQLIGQPTFHLPYFGLVATKTFLLVAQILFWIAALTITFTTITTLIRQSRPLKKQDDPWLFEDKEQ</sequence>
<name>A0ABV0F0V2_9ENTE</name>
<keyword evidence="2" id="KW-1133">Transmembrane helix</keyword>
<dbReference type="EC" id="3.4.21.89" evidence="1"/>
<dbReference type="NCBIfam" id="TIGR02228">
    <property type="entry name" value="sigpep_I_arch"/>
    <property type="match status" value="1"/>
</dbReference>
<reference evidence="3" key="2">
    <citation type="submission" date="2024-02" db="EMBL/GenBank/DDBJ databases">
        <title>The Genome Sequence of Enterococcus diestrammenae JM9A.</title>
        <authorList>
            <person name="Earl A."/>
            <person name="Manson A."/>
            <person name="Gilmore M."/>
            <person name="Sanders J."/>
            <person name="Shea T."/>
            <person name="Howe W."/>
            <person name="Livny J."/>
            <person name="Cuomo C."/>
            <person name="Neafsey D."/>
            <person name="Birren B."/>
        </authorList>
    </citation>
    <scope>NUCLEOTIDE SEQUENCE</scope>
    <source>
        <strain evidence="3">JM9A</strain>
    </source>
</reference>
<dbReference type="EMBL" id="MAEI02000001">
    <property type="protein sequence ID" value="MEO1781570.1"/>
    <property type="molecule type" value="Genomic_DNA"/>
</dbReference>
<keyword evidence="4" id="KW-1185">Reference proteome</keyword>
<organism evidence="3 4">
    <name type="scientific">Enterococcus diestrammenae</name>
    <dbReference type="NCBI Taxonomy" id="1155073"/>
    <lineage>
        <taxon>Bacteria</taxon>
        <taxon>Bacillati</taxon>
        <taxon>Bacillota</taxon>
        <taxon>Bacilli</taxon>
        <taxon>Lactobacillales</taxon>
        <taxon>Enterococcaceae</taxon>
        <taxon>Enterococcus</taxon>
    </lineage>
</organism>